<name>A0A6P8I4R6_ACTTE</name>
<dbReference type="InterPro" id="IPR046903">
    <property type="entry name" value="Mab-21-like_nuc_Trfase"/>
</dbReference>
<dbReference type="RefSeq" id="XP_031563549.1">
    <property type="nucleotide sequence ID" value="XM_031707689.1"/>
</dbReference>
<dbReference type="KEGG" id="aten:116299056"/>
<keyword evidence="1" id="KW-1133">Transmembrane helix</keyword>
<feature type="transmembrane region" description="Helical" evidence="1">
    <location>
        <begin position="41"/>
        <end position="60"/>
    </location>
</feature>
<dbReference type="Pfam" id="PF03281">
    <property type="entry name" value="Mab-21"/>
    <property type="match status" value="1"/>
</dbReference>
<dbReference type="GeneID" id="116299056"/>
<dbReference type="AlphaFoldDB" id="A0A6P8I4R6"/>
<sequence length="299" mass="34250">MASTSHLVINEEPGITRPWPFKKPKNRLLNEKMFLRRALKCFFPSVCAFGIFMFLIVYFANNIESCVLYINGTRKVTLGKKFDCTSVQLKYANQTDHEVRPEKKFPRFIGPIAIVGFFVERLGKPTIPKTCDTEHLPIKSLLSTDFDVMLTPQTILAAATEDPKTSQAQTLFDVVSLPNTPGFVWLKLNQNYKESSDKFWRDLCVEYTFADGSKGLYLSSFEVRNVFVKGMKRIKRKVTGYFGFYKKIAEKGVAFHVKAQGPAVTVKVERRQNLYGPIRFKSLRPTLFYGDFIFAIKCI</sequence>
<keyword evidence="1" id="KW-0472">Membrane</keyword>
<reference evidence="4" key="1">
    <citation type="submission" date="2025-08" db="UniProtKB">
        <authorList>
            <consortium name="RefSeq"/>
        </authorList>
    </citation>
    <scope>IDENTIFICATION</scope>
    <source>
        <tissue evidence="4">Tentacle</tissue>
    </source>
</reference>
<dbReference type="InParanoid" id="A0A6P8I4R6"/>
<evidence type="ECO:0000259" key="2">
    <source>
        <dbReference type="Pfam" id="PF03281"/>
    </source>
</evidence>
<organism evidence="3 4">
    <name type="scientific">Actinia tenebrosa</name>
    <name type="common">Australian red waratah sea anemone</name>
    <dbReference type="NCBI Taxonomy" id="6105"/>
    <lineage>
        <taxon>Eukaryota</taxon>
        <taxon>Metazoa</taxon>
        <taxon>Cnidaria</taxon>
        <taxon>Anthozoa</taxon>
        <taxon>Hexacorallia</taxon>
        <taxon>Actiniaria</taxon>
        <taxon>Actiniidae</taxon>
        <taxon>Actinia</taxon>
    </lineage>
</organism>
<gene>
    <name evidence="4" type="primary">LOC116299056</name>
</gene>
<dbReference type="Proteomes" id="UP000515163">
    <property type="component" value="Unplaced"/>
</dbReference>
<proteinExistence type="predicted"/>
<protein>
    <submittedName>
        <fullName evidence="4">Uncharacterized protein LOC116299056 isoform X1</fullName>
    </submittedName>
</protein>
<keyword evidence="1" id="KW-0812">Transmembrane</keyword>
<evidence type="ECO:0000256" key="1">
    <source>
        <dbReference type="SAM" id="Phobius"/>
    </source>
</evidence>
<dbReference type="Gene3D" id="3.30.460.90">
    <property type="match status" value="1"/>
</dbReference>
<dbReference type="FunCoup" id="A0A6P8I4R6">
    <property type="interactions" value="445"/>
</dbReference>
<feature type="domain" description="Mab-21-like nucleotidyltransferase" evidence="2">
    <location>
        <begin position="144"/>
        <end position="272"/>
    </location>
</feature>
<keyword evidence="3" id="KW-1185">Reference proteome</keyword>
<evidence type="ECO:0000313" key="3">
    <source>
        <dbReference type="Proteomes" id="UP000515163"/>
    </source>
</evidence>
<evidence type="ECO:0000313" key="4">
    <source>
        <dbReference type="RefSeq" id="XP_031563549.1"/>
    </source>
</evidence>
<accession>A0A6P8I4R6</accession>